<dbReference type="Gene3D" id="1.10.443.10">
    <property type="entry name" value="Intergrase catalytic core"/>
    <property type="match status" value="1"/>
</dbReference>
<evidence type="ECO:0000256" key="1">
    <source>
        <dbReference type="ARBA" id="ARBA00022908"/>
    </source>
</evidence>
<keyword evidence="8" id="KW-1185">Reference proteome</keyword>
<dbReference type="PANTHER" id="PTHR30349:SF41">
    <property type="entry name" value="INTEGRASE_RECOMBINASE PROTEIN MJ0367-RELATED"/>
    <property type="match status" value="1"/>
</dbReference>
<dbReference type="CDD" id="cd00397">
    <property type="entry name" value="DNA_BRE_C"/>
    <property type="match status" value="1"/>
</dbReference>
<dbReference type="InterPro" id="IPR011010">
    <property type="entry name" value="DNA_brk_join_enz"/>
</dbReference>
<evidence type="ECO:0000259" key="6">
    <source>
        <dbReference type="PROSITE" id="PS51900"/>
    </source>
</evidence>
<dbReference type="InterPro" id="IPR010998">
    <property type="entry name" value="Integrase_recombinase_N"/>
</dbReference>
<protein>
    <submittedName>
        <fullName evidence="7">Tyrosine-type recombinase/integrase</fullName>
    </submittedName>
</protein>
<dbReference type="InterPro" id="IPR050090">
    <property type="entry name" value="Tyrosine_recombinase_XerCD"/>
</dbReference>
<evidence type="ECO:0000256" key="2">
    <source>
        <dbReference type="ARBA" id="ARBA00023125"/>
    </source>
</evidence>
<dbReference type="EMBL" id="JBHUCZ010000001">
    <property type="protein sequence ID" value="MFD1565984.1"/>
    <property type="molecule type" value="Genomic_DNA"/>
</dbReference>
<dbReference type="RefSeq" id="WP_267645224.1">
    <property type="nucleotide sequence ID" value="NZ_JANHGR010000001.1"/>
</dbReference>
<feature type="domain" description="Core-binding (CB)" evidence="6">
    <location>
        <begin position="11"/>
        <end position="94"/>
    </location>
</feature>
<proteinExistence type="predicted"/>
<keyword evidence="2 4" id="KW-0238">DNA-binding</keyword>
<evidence type="ECO:0000313" key="7">
    <source>
        <dbReference type="EMBL" id="MFD1565984.1"/>
    </source>
</evidence>
<accession>A0ABD6BMY7</accession>
<dbReference type="SUPFAM" id="SSF56349">
    <property type="entry name" value="DNA breaking-rejoining enzymes"/>
    <property type="match status" value="1"/>
</dbReference>
<dbReference type="PANTHER" id="PTHR30349">
    <property type="entry name" value="PHAGE INTEGRASE-RELATED"/>
    <property type="match status" value="1"/>
</dbReference>
<evidence type="ECO:0000313" key="8">
    <source>
        <dbReference type="Proteomes" id="UP001597139"/>
    </source>
</evidence>
<feature type="domain" description="Tyr recombinase" evidence="5">
    <location>
        <begin position="119"/>
        <end position="336"/>
    </location>
</feature>
<sequence>MSRDRPDPSEMSVRKAVERYLRRRRADATDSSVKSWKYQLKLFTEWCEGVGIGTVGDLRPYDVDEYFDLRSGRVAPATLESEMWTLRSFLRYLEEQLGAVEDDLSDSVRIPDLDPEDRSDSTSLRPEDGFALLERYREDEAVRATRAHAFLELAWYTGARQGGLRSLDVRDFHVDEAYVEFRHRPETGTPLKNKIRGERPVGLPSTVVDVLAEYVRKERYDVSDEYGRQPLLPSTKGRPTNNTIRTWSYMATQPCLHSACPHGKSRGTCEWREYVAASKCPSSRSPHKIRTGSITWQLNLGLPPEVVAERVNASVSVIEEHYDWATEEERWRRRRDRMESRREYVEQLDLGEIDE</sequence>
<evidence type="ECO:0000256" key="4">
    <source>
        <dbReference type="PROSITE-ProRule" id="PRU01248"/>
    </source>
</evidence>
<keyword evidence="3" id="KW-0233">DNA recombination</keyword>
<organism evidence="7 8">
    <name type="scientific">Halolamina litorea</name>
    <dbReference type="NCBI Taxonomy" id="1515593"/>
    <lineage>
        <taxon>Archaea</taxon>
        <taxon>Methanobacteriati</taxon>
        <taxon>Methanobacteriota</taxon>
        <taxon>Stenosarchaea group</taxon>
        <taxon>Halobacteria</taxon>
        <taxon>Halobacteriales</taxon>
        <taxon>Haloferacaceae</taxon>
    </lineage>
</organism>
<evidence type="ECO:0000259" key="5">
    <source>
        <dbReference type="PROSITE" id="PS51898"/>
    </source>
</evidence>
<dbReference type="PROSITE" id="PS51898">
    <property type="entry name" value="TYR_RECOMBINASE"/>
    <property type="match status" value="1"/>
</dbReference>
<dbReference type="InterPro" id="IPR013762">
    <property type="entry name" value="Integrase-like_cat_sf"/>
</dbReference>
<dbReference type="InterPro" id="IPR044068">
    <property type="entry name" value="CB"/>
</dbReference>
<dbReference type="GO" id="GO:0015074">
    <property type="term" value="P:DNA integration"/>
    <property type="evidence" value="ECO:0007669"/>
    <property type="project" value="UniProtKB-KW"/>
</dbReference>
<dbReference type="Gene3D" id="1.10.150.130">
    <property type="match status" value="1"/>
</dbReference>
<dbReference type="GO" id="GO:0003677">
    <property type="term" value="F:DNA binding"/>
    <property type="evidence" value="ECO:0007669"/>
    <property type="project" value="UniProtKB-UniRule"/>
</dbReference>
<evidence type="ECO:0000256" key="3">
    <source>
        <dbReference type="ARBA" id="ARBA00023172"/>
    </source>
</evidence>
<dbReference type="PROSITE" id="PS51900">
    <property type="entry name" value="CB"/>
    <property type="match status" value="1"/>
</dbReference>
<keyword evidence="1" id="KW-0229">DNA integration</keyword>
<comment type="caution">
    <text evidence="7">The sequence shown here is derived from an EMBL/GenBank/DDBJ whole genome shotgun (WGS) entry which is preliminary data.</text>
</comment>
<name>A0ABD6BMY7_9EURY</name>
<dbReference type="GO" id="GO:0006310">
    <property type="term" value="P:DNA recombination"/>
    <property type="evidence" value="ECO:0007669"/>
    <property type="project" value="UniProtKB-KW"/>
</dbReference>
<reference evidence="7 8" key="1">
    <citation type="journal article" date="2019" name="Int. J. Syst. Evol. Microbiol.">
        <title>The Global Catalogue of Microorganisms (GCM) 10K type strain sequencing project: providing services to taxonomists for standard genome sequencing and annotation.</title>
        <authorList>
            <consortium name="The Broad Institute Genomics Platform"/>
            <consortium name="The Broad Institute Genome Sequencing Center for Infectious Disease"/>
            <person name="Wu L."/>
            <person name="Ma J."/>
        </authorList>
    </citation>
    <scope>NUCLEOTIDE SEQUENCE [LARGE SCALE GENOMIC DNA]</scope>
    <source>
        <strain evidence="7 8">CGMCC 1.12859</strain>
    </source>
</reference>
<dbReference type="Proteomes" id="UP001597139">
    <property type="component" value="Unassembled WGS sequence"/>
</dbReference>
<dbReference type="InterPro" id="IPR002104">
    <property type="entry name" value="Integrase_catalytic"/>
</dbReference>
<dbReference type="AlphaFoldDB" id="A0ABD6BMY7"/>
<gene>
    <name evidence="7" type="ORF">ACFSAU_00610</name>
</gene>